<dbReference type="PANTHER" id="PTHR31776:SF0">
    <property type="entry name" value="ALPHA-L-ARABINOFURANOSIDASE 1"/>
    <property type="match status" value="1"/>
</dbReference>
<dbReference type="Gene3D" id="3.20.20.80">
    <property type="entry name" value="Glycosidases"/>
    <property type="match status" value="1"/>
</dbReference>
<dbReference type="Pfam" id="PF22848">
    <property type="entry name" value="ASD1_dom"/>
    <property type="match status" value="1"/>
</dbReference>
<dbReference type="RefSeq" id="WP_091400031.1">
    <property type="nucleotide sequence ID" value="NZ_FNQY01000020.1"/>
</dbReference>
<feature type="domain" description="Alpha-L-arabinofuranosidase C-terminal" evidence="8">
    <location>
        <begin position="553"/>
        <end position="917"/>
    </location>
</feature>
<keyword evidence="6" id="KW-0325">Glycoprotein</keyword>
<evidence type="ECO:0000313" key="10">
    <source>
        <dbReference type="Proteomes" id="UP000199041"/>
    </source>
</evidence>
<feature type="transmembrane region" description="Helical" evidence="7">
    <location>
        <begin position="39"/>
        <end position="62"/>
    </location>
</feature>
<dbReference type="AlphaFoldDB" id="A0A1H4BDT4"/>
<evidence type="ECO:0000256" key="6">
    <source>
        <dbReference type="ARBA" id="ARBA00023180"/>
    </source>
</evidence>
<comment type="catalytic activity">
    <reaction evidence="1">
        <text>Hydrolysis of terminal non-reducing alpha-L-arabinofuranoside residues in alpha-L-arabinosides.</text>
        <dbReference type="EC" id="3.2.1.55"/>
    </reaction>
</comment>
<dbReference type="GO" id="GO:0046556">
    <property type="term" value="F:alpha-L-arabinofuranosidase activity"/>
    <property type="evidence" value="ECO:0007669"/>
    <property type="project" value="UniProtKB-EC"/>
</dbReference>
<keyword evidence="7" id="KW-1133">Transmembrane helix</keyword>
<dbReference type="InterPro" id="IPR010720">
    <property type="entry name" value="Alpha-L-AF_C"/>
</dbReference>
<evidence type="ECO:0000256" key="3">
    <source>
        <dbReference type="ARBA" id="ARBA00012670"/>
    </source>
</evidence>
<dbReference type="SUPFAM" id="SSF51445">
    <property type="entry name" value="(Trans)glycosidases"/>
    <property type="match status" value="1"/>
</dbReference>
<keyword evidence="4" id="KW-0732">Signal</keyword>
<evidence type="ECO:0000259" key="8">
    <source>
        <dbReference type="SMART" id="SM00813"/>
    </source>
</evidence>
<dbReference type="GO" id="GO:0046373">
    <property type="term" value="P:L-arabinose metabolic process"/>
    <property type="evidence" value="ECO:0007669"/>
    <property type="project" value="InterPro"/>
</dbReference>
<evidence type="ECO:0000256" key="1">
    <source>
        <dbReference type="ARBA" id="ARBA00001462"/>
    </source>
</evidence>
<protein>
    <recommendedName>
        <fullName evidence="3">non-reducing end alpha-L-arabinofuranosidase</fullName>
        <ecNumber evidence="3">3.2.1.55</ecNumber>
    </recommendedName>
</protein>
<dbReference type="Pfam" id="PF06964">
    <property type="entry name" value="Alpha-L-AF_C"/>
    <property type="match status" value="1"/>
</dbReference>
<organism evidence="9 10">
    <name type="scientific">Arachidicoccus rhizosphaerae</name>
    <dbReference type="NCBI Taxonomy" id="551991"/>
    <lineage>
        <taxon>Bacteria</taxon>
        <taxon>Pseudomonadati</taxon>
        <taxon>Bacteroidota</taxon>
        <taxon>Chitinophagia</taxon>
        <taxon>Chitinophagales</taxon>
        <taxon>Chitinophagaceae</taxon>
        <taxon>Arachidicoccus</taxon>
    </lineage>
</organism>
<dbReference type="STRING" id="551991.SAMN05192529_12025"/>
<dbReference type="PANTHER" id="PTHR31776">
    <property type="entry name" value="ALPHA-L-ARABINOFURANOSIDASE 1"/>
    <property type="match status" value="1"/>
</dbReference>
<dbReference type="EC" id="3.2.1.55" evidence="3"/>
<accession>A0A1H4BDT4</accession>
<dbReference type="Proteomes" id="UP000199041">
    <property type="component" value="Unassembled WGS sequence"/>
</dbReference>
<dbReference type="InterPro" id="IPR055235">
    <property type="entry name" value="ASD1_cat"/>
</dbReference>
<dbReference type="Gene3D" id="2.60.120.560">
    <property type="entry name" value="Exo-inulinase, domain 1"/>
    <property type="match status" value="1"/>
</dbReference>
<proteinExistence type="inferred from homology"/>
<evidence type="ECO:0000256" key="4">
    <source>
        <dbReference type="ARBA" id="ARBA00022729"/>
    </source>
</evidence>
<keyword evidence="10" id="KW-1185">Reference proteome</keyword>
<keyword evidence="5" id="KW-0378">Hydrolase</keyword>
<dbReference type="InterPro" id="IPR017853">
    <property type="entry name" value="GH"/>
</dbReference>
<keyword evidence="7" id="KW-0812">Transmembrane</keyword>
<dbReference type="SMART" id="SM00813">
    <property type="entry name" value="Alpha-L-AF_C"/>
    <property type="match status" value="1"/>
</dbReference>
<evidence type="ECO:0000256" key="2">
    <source>
        <dbReference type="ARBA" id="ARBA00007186"/>
    </source>
</evidence>
<gene>
    <name evidence="9" type="ORF">SAMN05192529_12025</name>
</gene>
<dbReference type="OrthoDB" id="9758333at2"/>
<dbReference type="InterPro" id="IPR051563">
    <property type="entry name" value="Glycosyl_Hydrolase_51"/>
</dbReference>
<comment type="similarity">
    <text evidence="2">Belongs to the glycosyl hydrolase 51 family.</text>
</comment>
<evidence type="ECO:0000256" key="7">
    <source>
        <dbReference type="SAM" id="Phobius"/>
    </source>
</evidence>
<reference evidence="9 10" key="1">
    <citation type="submission" date="2016-10" db="EMBL/GenBank/DDBJ databases">
        <authorList>
            <person name="de Groot N.N."/>
        </authorList>
    </citation>
    <scope>NUCLEOTIDE SEQUENCE [LARGE SCALE GENOMIC DNA]</scope>
    <source>
        <strain evidence="9 10">Vu-144</strain>
    </source>
</reference>
<sequence>MMQAHKTTTNSCFNNPSETRINSCLHLSKMRTSIIINKYFNLIINTTFKYGFVPALVFLQMFCHINKANGQKVDATLHIDLSQKLHKISPNLYGAFFEEISHGGDGGLYAEMLQNRGFEDAQIPAGCTYEDGYIVPNRTPHFGMRDGAVSDWKLPYPAKGEFPGWLLQQPFGSAIQIRLSTNNPLSAGSAHNMEIQISKLNGVSPTSLPGIINNGYHGIYLQKGASYNLSFYACTKLNGESIGNQLSDLHYAGKITACLFSQDSQLVAKKEIQINPETNGWQSYNCNLFSDQTVNNGYFALLFDNPGHLLLDFVSLFPRDTYKNIPGGLRKDLAQKIADLHPAFLRWPGGCYVEGMNIESAFDWKNTIGPLINRPQTFSPWGYWSTNGFGYDEYLRFCEQIGAKGLFVANVGVSCEMRSGTFAPDDSLQHYIQNVLDAIEYAIGSTTSRWGSLRAKNGHPAAYPLEYVEIGNEQAGPRYAKRYNLFYKAIHKEYPNIQIIASMGLGDMNHYTTDSMQHLDIADEHAYKAINWSMSHYDHFDQYPRKGYQIYVGEFATNSGVGKGNMGAALSDAVYMMGMEKNGDLITMSSYAPLLADVHDDNWPVNLINFNGGNSFARISYYALQLFEQNRPSYNLKTELNLTPEFVSKSNSASKSLFKGSIGFATWDTQTEYKDLVIKDKNQHILYQSDFKNRPTEWNLLRGQWDISDSSLSETAQGPQTLAFLKNHSFDTYTLDVNARKLSGTNAFIIPFGIKDSNSFYRAHIGSWVNSHATIEKVTNGYDVADLITQQPLSDPIKAGQWYNIQLKVMPDSVSCYLDGKLLMTYQEPKKMFALAGKDNASGDLIIKLVNADASIKTVQLELSRIKRLPKSARLTTLSAPDLDAENSLNQPTEFIPHSKIIDIKSSNPIISIPACSINIIRIQNIP</sequence>
<dbReference type="EMBL" id="FNQY01000020">
    <property type="protein sequence ID" value="SEA46214.1"/>
    <property type="molecule type" value="Genomic_DNA"/>
</dbReference>
<keyword evidence="7" id="KW-0472">Membrane</keyword>
<evidence type="ECO:0000313" key="9">
    <source>
        <dbReference type="EMBL" id="SEA46214.1"/>
    </source>
</evidence>
<evidence type="ECO:0000256" key="5">
    <source>
        <dbReference type="ARBA" id="ARBA00022801"/>
    </source>
</evidence>
<name>A0A1H4BDT4_9BACT</name>